<name>A0A068VAW9_COFCA</name>
<dbReference type="PANTHER" id="PTHR11764:SF58">
    <property type="entry name" value="BETA-AMYRIN SYNTHASE-RELATED"/>
    <property type="match status" value="1"/>
</dbReference>
<feature type="domain" description="Squalene cyclase N-terminal" evidence="3">
    <location>
        <begin position="12"/>
        <end position="157"/>
    </location>
</feature>
<keyword evidence="5" id="KW-1185">Reference proteome</keyword>
<reference evidence="5" key="1">
    <citation type="journal article" date="2014" name="Science">
        <title>The coffee genome provides insight into the convergent evolution of caffeine biosynthesis.</title>
        <authorList>
            <person name="Denoeud F."/>
            <person name="Carretero-Paulet L."/>
            <person name="Dereeper A."/>
            <person name="Droc G."/>
            <person name="Guyot R."/>
            <person name="Pietrella M."/>
            <person name="Zheng C."/>
            <person name="Alberti A."/>
            <person name="Anthony F."/>
            <person name="Aprea G."/>
            <person name="Aury J.M."/>
            <person name="Bento P."/>
            <person name="Bernard M."/>
            <person name="Bocs S."/>
            <person name="Campa C."/>
            <person name="Cenci A."/>
            <person name="Combes M.C."/>
            <person name="Crouzillat D."/>
            <person name="Da Silva C."/>
            <person name="Daddiego L."/>
            <person name="De Bellis F."/>
            <person name="Dussert S."/>
            <person name="Garsmeur O."/>
            <person name="Gayraud T."/>
            <person name="Guignon V."/>
            <person name="Jahn K."/>
            <person name="Jamilloux V."/>
            <person name="Joet T."/>
            <person name="Labadie K."/>
            <person name="Lan T."/>
            <person name="Leclercq J."/>
            <person name="Lepelley M."/>
            <person name="Leroy T."/>
            <person name="Li L.T."/>
            <person name="Librado P."/>
            <person name="Lopez L."/>
            <person name="Munoz A."/>
            <person name="Noel B."/>
            <person name="Pallavicini A."/>
            <person name="Perrotta G."/>
            <person name="Poncet V."/>
            <person name="Pot D."/>
            <person name="Priyono X."/>
            <person name="Rigoreau M."/>
            <person name="Rouard M."/>
            <person name="Rozas J."/>
            <person name="Tranchant-Dubreuil C."/>
            <person name="VanBuren R."/>
            <person name="Zhang Q."/>
            <person name="Andrade A.C."/>
            <person name="Argout X."/>
            <person name="Bertrand B."/>
            <person name="de Kochko A."/>
            <person name="Graziosi G."/>
            <person name="Henry R.J."/>
            <person name="Jayarama X."/>
            <person name="Ming R."/>
            <person name="Nagai C."/>
            <person name="Rounsley S."/>
            <person name="Sankoff D."/>
            <person name="Giuliano G."/>
            <person name="Albert V.A."/>
            <person name="Wincker P."/>
            <person name="Lashermes P."/>
        </authorList>
    </citation>
    <scope>NUCLEOTIDE SEQUENCE [LARGE SCALE GENOMIC DNA]</scope>
    <source>
        <strain evidence="5">cv. DH200-94</strain>
    </source>
</reference>
<dbReference type="OMA" id="CEMEIPQ"/>
<dbReference type="SUPFAM" id="SSF48239">
    <property type="entry name" value="Terpenoid cyclases/Protein prenyltransferases"/>
    <property type="match status" value="1"/>
</dbReference>
<dbReference type="Gene3D" id="1.50.10.20">
    <property type="match status" value="1"/>
</dbReference>
<dbReference type="Pfam" id="PF13249">
    <property type="entry name" value="SQHop_cyclase_N"/>
    <property type="match status" value="1"/>
</dbReference>
<dbReference type="GO" id="GO:0042300">
    <property type="term" value="F:beta-amyrin synthase activity"/>
    <property type="evidence" value="ECO:0007669"/>
    <property type="project" value="TreeGrafter"/>
</dbReference>
<feature type="signal peptide" evidence="2">
    <location>
        <begin position="1"/>
        <end position="21"/>
    </location>
</feature>
<evidence type="ECO:0000259" key="3">
    <source>
        <dbReference type="Pfam" id="PF13249"/>
    </source>
</evidence>
<dbReference type="GO" id="GO:0016104">
    <property type="term" value="P:triterpenoid biosynthetic process"/>
    <property type="evidence" value="ECO:0007669"/>
    <property type="project" value="InterPro"/>
</dbReference>
<evidence type="ECO:0000256" key="1">
    <source>
        <dbReference type="ARBA" id="ARBA00023235"/>
    </source>
</evidence>
<dbReference type="InParanoid" id="A0A068VAW9"/>
<evidence type="ECO:0000313" key="5">
    <source>
        <dbReference type="Proteomes" id="UP000295252"/>
    </source>
</evidence>
<organism evidence="4 5">
    <name type="scientific">Coffea canephora</name>
    <name type="common">Robusta coffee</name>
    <dbReference type="NCBI Taxonomy" id="49390"/>
    <lineage>
        <taxon>Eukaryota</taxon>
        <taxon>Viridiplantae</taxon>
        <taxon>Streptophyta</taxon>
        <taxon>Embryophyta</taxon>
        <taxon>Tracheophyta</taxon>
        <taxon>Spermatophyta</taxon>
        <taxon>Magnoliopsida</taxon>
        <taxon>eudicotyledons</taxon>
        <taxon>Gunneridae</taxon>
        <taxon>Pentapetalae</taxon>
        <taxon>asterids</taxon>
        <taxon>lamiids</taxon>
        <taxon>Gentianales</taxon>
        <taxon>Rubiaceae</taxon>
        <taxon>Ixoroideae</taxon>
        <taxon>Gardenieae complex</taxon>
        <taxon>Bertiereae - Coffeeae clade</taxon>
        <taxon>Coffeeae</taxon>
        <taxon>Coffea</taxon>
    </lineage>
</organism>
<evidence type="ECO:0000256" key="2">
    <source>
        <dbReference type="SAM" id="SignalP"/>
    </source>
</evidence>
<dbReference type="STRING" id="49390.A0A068VAW9"/>
<proteinExistence type="predicted"/>
<dbReference type="PANTHER" id="PTHR11764">
    <property type="entry name" value="TERPENE CYCLASE/MUTASE FAMILY MEMBER"/>
    <property type="match status" value="1"/>
</dbReference>
<keyword evidence="1" id="KW-0413">Isomerase</keyword>
<accession>A0A068VAW9</accession>
<evidence type="ECO:0000313" key="4">
    <source>
        <dbReference type="EMBL" id="CDP17995.1"/>
    </source>
</evidence>
<protein>
    <submittedName>
        <fullName evidence="4">DH200=94 genomic scaffold, scaffold_195</fullName>
    </submittedName>
</protein>
<gene>
    <name evidence="4" type="ORF">GSCOC_T00005224001</name>
</gene>
<dbReference type="Gramene" id="CDP17995">
    <property type="protein sequence ID" value="CDP17995"/>
    <property type="gene ID" value="GSCOC_T00005224001"/>
</dbReference>
<dbReference type="EMBL" id="HG739279">
    <property type="protein sequence ID" value="CDP17995.1"/>
    <property type="molecule type" value="Genomic_DNA"/>
</dbReference>
<dbReference type="OrthoDB" id="21502at2759"/>
<dbReference type="AlphaFoldDB" id="A0A068VAW9"/>
<dbReference type="PhylomeDB" id="A0A068VAW9"/>
<dbReference type="InterPro" id="IPR032697">
    <property type="entry name" value="SQ_cyclase_N"/>
</dbReference>
<keyword evidence="2" id="KW-0732">Signal</keyword>
<dbReference type="Proteomes" id="UP000295252">
    <property type="component" value="Unassembled WGS sequence"/>
</dbReference>
<dbReference type="InterPro" id="IPR008930">
    <property type="entry name" value="Terpenoid_cyclase/PrenylTrfase"/>
</dbReference>
<sequence>MATIAVRRVVLFFAALQASNGHWPAENAGPLFFVPPLVMCLYITGHLNSIFPTEYWKEILWYIYCHRNEDGGWGLHIEGHNTMFCTALSYICMRILGEGPDGGSLNNACSRARKLILDHGSVTLIPSWGKTWLSILGLFDWYGTNLVPPEFWILCDNPTFP</sequence>
<feature type="chain" id="PRO_5001655702" evidence="2">
    <location>
        <begin position="22"/>
        <end position="161"/>
    </location>
</feature>
<dbReference type="InterPro" id="IPR018333">
    <property type="entry name" value="Squalene_cyclase"/>
</dbReference>
<dbReference type="GO" id="GO:0005811">
    <property type="term" value="C:lipid droplet"/>
    <property type="evidence" value="ECO:0007669"/>
    <property type="project" value="InterPro"/>
</dbReference>